<feature type="domain" description="O-methyltransferase C-terminal" evidence="5">
    <location>
        <begin position="218"/>
        <end position="366"/>
    </location>
</feature>
<evidence type="ECO:0000259" key="5">
    <source>
        <dbReference type="Pfam" id="PF00891"/>
    </source>
</evidence>
<proteinExistence type="predicted"/>
<feature type="active site" description="Proton acceptor" evidence="4">
    <location>
        <position position="295"/>
    </location>
</feature>
<dbReference type="AlphaFoldDB" id="A0AAD4KE89"/>
<evidence type="ECO:0000313" key="6">
    <source>
        <dbReference type="EMBL" id="KAH8689898.1"/>
    </source>
</evidence>
<dbReference type="Pfam" id="PF00891">
    <property type="entry name" value="Methyltransf_2"/>
    <property type="match status" value="1"/>
</dbReference>
<dbReference type="PIRSF" id="PIRSF005739">
    <property type="entry name" value="O-mtase"/>
    <property type="match status" value="1"/>
</dbReference>
<dbReference type="SUPFAM" id="SSF46785">
    <property type="entry name" value="Winged helix' DNA-binding domain"/>
    <property type="match status" value="1"/>
</dbReference>
<dbReference type="Gene3D" id="3.40.50.150">
    <property type="entry name" value="Vaccinia Virus protein VP39"/>
    <property type="match status" value="1"/>
</dbReference>
<dbReference type="PROSITE" id="PS51683">
    <property type="entry name" value="SAM_OMT_II"/>
    <property type="match status" value="1"/>
</dbReference>
<dbReference type="InterPro" id="IPR036388">
    <property type="entry name" value="WH-like_DNA-bd_sf"/>
</dbReference>
<dbReference type="PANTHER" id="PTHR43712:SF17">
    <property type="entry name" value="O-METHYLTRANSFERASE"/>
    <property type="match status" value="1"/>
</dbReference>
<evidence type="ECO:0000256" key="2">
    <source>
        <dbReference type="ARBA" id="ARBA00022679"/>
    </source>
</evidence>
<dbReference type="RefSeq" id="XP_046066181.1">
    <property type="nucleotide sequence ID" value="XM_046219186.1"/>
</dbReference>
<sequence length="386" mass="42848">MADIPSQLRAITRNSFTSNADREFAVAEARALLSRIESPWETAYRQSWIEPARMASLEITNKLDIWKKWAAAGGSPKSIEELSKLVTCDHTLLSRVIWQLAGAHMLEVVRPGVFGLTPFTAALAEGPQIPSTVSLYIDMQGPALRSLPSFVQSTGFQNPTDHVNGLFRYWTGKTVWDWLKANPETEKVVGTVMQTYAMNRPSLSDIYPTGELINSIQDDTAVLVDCGGSIGHDLTSFAKVHGKDLKPGSLILQDQPVVIEEAGDLDPTIKKMDHDFFTPQPIKGATAYYMHFVLHDWPDSDCKRILENLKLGMRKGYSKLLLHEVVLDPNDPKEIGNSADIVMMMASGMERTAAQWTALLESTGFKINRIYNKELAAESVIEAELV</sequence>
<keyword evidence="2" id="KW-0808">Transferase</keyword>
<organism evidence="6 7">
    <name type="scientific">Talaromyces proteolyticus</name>
    <dbReference type="NCBI Taxonomy" id="1131652"/>
    <lineage>
        <taxon>Eukaryota</taxon>
        <taxon>Fungi</taxon>
        <taxon>Dikarya</taxon>
        <taxon>Ascomycota</taxon>
        <taxon>Pezizomycotina</taxon>
        <taxon>Eurotiomycetes</taxon>
        <taxon>Eurotiomycetidae</taxon>
        <taxon>Eurotiales</taxon>
        <taxon>Trichocomaceae</taxon>
        <taxon>Talaromyces</taxon>
        <taxon>Talaromyces sect. Bacilispori</taxon>
    </lineage>
</organism>
<keyword evidence="7" id="KW-1185">Reference proteome</keyword>
<dbReference type="PANTHER" id="PTHR43712">
    <property type="entry name" value="PUTATIVE (AFU_ORTHOLOGUE AFUA_4G14580)-RELATED"/>
    <property type="match status" value="1"/>
</dbReference>
<evidence type="ECO:0000256" key="3">
    <source>
        <dbReference type="ARBA" id="ARBA00022691"/>
    </source>
</evidence>
<reference evidence="6" key="1">
    <citation type="submission" date="2021-12" db="EMBL/GenBank/DDBJ databases">
        <title>Convergent genome expansion in fungi linked to evolution of root-endophyte symbiosis.</title>
        <authorList>
            <consortium name="DOE Joint Genome Institute"/>
            <person name="Ke Y.-H."/>
            <person name="Bonito G."/>
            <person name="Liao H.-L."/>
            <person name="Looney B."/>
            <person name="Rojas-Flechas A."/>
            <person name="Nash J."/>
            <person name="Hameed K."/>
            <person name="Schadt C."/>
            <person name="Martin F."/>
            <person name="Crous P.W."/>
            <person name="Miettinen O."/>
            <person name="Magnuson J.K."/>
            <person name="Labbe J."/>
            <person name="Jacobson D."/>
            <person name="Doktycz M.J."/>
            <person name="Veneault-Fourrey C."/>
            <person name="Kuo A."/>
            <person name="Mondo S."/>
            <person name="Calhoun S."/>
            <person name="Riley R."/>
            <person name="Ohm R."/>
            <person name="LaButti K."/>
            <person name="Andreopoulos B."/>
            <person name="Pangilinan J."/>
            <person name="Nolan M."/>
            <person name="Tritt A."/>
            <person name="Clum A."/>
            <person name="Lipzen A."/>
            <person name="Daum C."/>
            <person name="Barry K."/>
            <person name="Grigoriev I.V."/>
            <person name="Vilgalys R."/>
        </authorList>
    </citation>
    <scope>NUCLEOTIDE SEQUENCE</scope>
    <source>
        <strain evidence="6">PMI_201</strain>
    </source>
</reference>
<dbReference type="Proteomes" id="UP001201262">
    <property type="component" value="Unassembled WGS sequence"/>
</dbReference>
<gene>
    <name evidence="6" type="ORF">BGW36DRAFT_411801</name>
</gene>
<dbReference type="EMBL" id="JAJTJA010000014">
    <property type="protein sequence ID" value="KAH8689898.1"/>
    <property type="molecule type" value="Genomic_DNA"/>
</dbReference>
<name>A0AAD4KE89_9EURO</name>
<comment type="caution">
    <text evidence="6">The sequence shown here is derived from an EMBL/GenBank/DDBJ whole genome shotgun (WGS) entry which is preliminary data.</text>
</comment>
<dbReference type="InterPro" id="IPR016461">
    <property type="entry name" value="COMT-like"/>
</dbReference>
<dbReference type="InterPro" id="IPR036390">
    <property type="entry name" value="WH_DNA-bd_sf"/>
</dbReference>
<dbReference type="GO" id="GO:0032259">
    <property type="term" value="P:methylation"/>
    <property type="evidence" value="ECO:0007669"/>
    <property type="project" value="UniProtKB-KW"/>
</dbReference>
<protein>
    <submittedName>
        <fullName evidence="6">O-methyltransferase</fullName>
    </submittedName>
</protein>
<keyword evidence="3" id="KW-0949">S-adenosyl-L-methionine</keyword>
<dbReference type="GO" id="GO:0008171">
    <property type="term" value="F:O-methyltransferase activity"/>
    <property type="evidence" value="ECO:0007669"/>
    <property type="project" value="InterPro"/>
</dbReference>
<evidence type="ECO:0000256" key="4">
    <source>
        <dbReference type="PIRSR" id="PIRSR005739-1"/>
    </source>
</evidence>
<dbReference type="InterPro" id="IPR029063">
    <property type="entry name" value="SAM-dependent_MTases_sf"/>
</dbReference>
<dbReference type="SUPFAM" id="SSF53335">
    <property type="entry name" value="S-adenosyl-L-methionine-dependent methyltransferases"/>
    <property type="match status" value="1"/>
</dbReference>
<dbReference type="InterPro" id="IPR001077">
    <property type="entry name" value="COMT_C"/>
</dbReference>
<dbReference type="Gene3D" id="1.10.10.10">
    <property type="entry name" value="Winged helix-like DNA-binding domain superfamily/Winged helix DNA-binding domain"/>
    <property type="match status" value="1"/>
</dbReference>
<evidence type="ECO:0000313" key="7">
    <source>
        <dbReference type="Proteomes" id="UP001201262"/>
    </source>
</evidence>
<evidence type="ECO:0000256" key="1">
    <source>
        <dbReference type="ARBA" id="ARBA00022603"/>
    </source>
</evidence>
<keyword evidence="1" id="KW-0489">Methyltransferase</keyword>
<accession>A0AAD4KE89</accession>
<dbReference type="GeneID" id="70249473"/>